<evidence type="ECO:0000256" key="8">
    <source>
        <dbReference type="ARBA" id="ARBA00023273"/>
    </source>
</evidence>
<keyword evidence="12" id="KW-1185">Reference proteome</keyword>
<feature type="region of interest" description="Disordered" evidence="10">
    <location>
        <begin position="459"/>
        <end position="507"/>
    </location>
</feature>
<feature type="compositionally biased region" description="Low complexity" evidence="10">
    <location>
        <begin position="477"/>
        <end position="492"/>
    </location>
</feature>
<evidence type="ECO:0000256" key="1">
    <source>
        <dbReference type="ARBA" id="ARBA00004138"/>
    </source>
</evidence>
<proteinExistence type="predicted"/>
<keyword evidence="5" id="KW-0677">Repeat</keyword>
<organism evidence="11 12">
    <name type="scientific">Scylla paramamosain</name>
    <name type="common">Mud crab</name>
    <dbReference type="NCBI Taxonomy" id="85552"/>
    <lineage>
        <taxon>Eukaryota</taxon>
        <taxon>Metazoa</taxon>
        <taxon>Ecdysozoa</taxon>
        <taxon>Arthropoda</taxon>
        <taxon>Crustacea</taxon>
        <taxon>Multicrustacea</taxon>
        <taxon>Malacostraca</taxon>
        <taxon>Eumalacostraca</taxon>
        <taxon>Eucarida</taxon>
        <taxon>Decapoda</taxon>
        <taxon>Pleocyemata</taxon>
        <taxon>Brachyura</taxon>
        <taxon>Eubrachyura</taxon>
        <taxon>Portunoidea</taxon>
        <taxon>Portunidae</taxon>
        <taxon>Portuninae</taxon>
        <taxon>Scylla</taxon>
    </lineage>
</organism>
<comment type="caution">
    <text evidence="11">The sequence shown here is derived from an EMBL/GenBank/DDBJ whole genome shotgun (WGS) entry which is preliminary data.</text>
</comment>
<dbReference type="PANTHER" id="PTHR14885">
    <property type="entry name" value="CILIA- AND FLAGELLA-ASSOCIATED PROTEIN 43-RELATED"/>
    <property type="match status" value="1"/>
</dbReference>
<reference evidence="11 12" key="1">
    <citation type="submission" date="2023-03" db="EMBL/GenBank/DDBJ databases">
        <title>High-quality genome of Scylla paramamosain provides insights in environmental adaptation.</title>
        <authorList>
            <person name="Zhang L."/>
        </authorList>
    </citation>
    <scope>NUCLEOTIDE SEQUENCE [LARGE SCALE GENOMIC DNA]</scope>
    <source>
        <strain evidence="11">LZ_2023a</strain>
        <tissue evidence="11">Muscle</tissue>
    </source>
</reference>
<evidence type="ECO:0000256" key="10">
    <source>
        <dbReference type="SAM" id="MobiDB-lite"/>
    </source>
</evidence>
<evidence type="ECO:0000256" key="3">
    <source>
        <dbReference type="ARBA" id="ARBA00022490"/>
    </source>
</evidence>
<evidence type="ECO:0000313" key="11">
    <source>
        <dbReference type="EMBL" id="KAK8404326.1"/>
    </source>
</evidence>
<keyword evidence="4" id="KW-0853">WD repeat</keyword>
<feature type="coiled-coil region" evidence="9">
    <location>
        <begin position="548"/>
        <end position="582"/>
    </location>
</feature>
<feature type="region of interest" description="Disordered" evidence="10">
    <location>
        <begin position="128"/>
        <end position="160"/>
    </location>
</feature>
<dbReference type="GO" id="GO:0005930">
    <property type="term" value="C:axoneme"/>
    <property type="evidence" value="ECO:0007669"/>
    <property type="project" value="TreeGrafter"/>
</dbReference>
<keyword evidence="6 9" id="KW-0175">Coiled coil</keyword>
<feature type="compositionally biased region" description="Basic and acidic residues" evidence="10">
    <location>
        <begin position="408"/>
        <end position="423"/>
    </location>
</feature>
<keyword evidence="8" id="KW-0966">Cell projection</keyword>
<feature type="coiled-coil region" evidence="9">
    <location>
        <begin position="725"/>
        <end position="759"/>
    </location>
</feature>
<dbReference type="GO" id="GO:0060271">
    <property type="term" value="P:cilium assembly"/>
    <property type="evidence" value="ECO:0007669"/>
    <property type="project" value="TreeGrafter"/>
</dbReference>
<accession>A0AAW0UWN6</accession>
<evidence type="ECO:0000313" key="12">
    <source>
        <dbReference type="Proteomes" id="UP001487740"/>
    </source>
</evidence>
<evidence type="ECO:0000256" key="2">
    <source>
        <dbReference type="ARBA" id="ARBA00004245"/>
    </source>
</evidence>
<feature type="region of interest" description="Disordered" evidence="10">
    <location>
        <begin position="229"/>
        <end position="259"/>
    </location>
</feature>
<evidence type="ECO:0000256" key="9">
    <source>
        <dbReference type="SAM" id="Coils"/>
    </source>
</evidence>
<evidence type="ECO:0008006" key="13">
    <source>
        <dbReference type="Google" id="ProtNLM"/>
    </source>
</evidence>
<dbReference type="Pfam" id="PF25828">
    <property type="entry name" value="CC_Cfap43"/>
    <property type="match status" value="1"/>
</dbReference>
<evidence type="ECO:0000256" key="6">
    <source>
        <dbReference type="ARBA" id="ARBA00023054"/>
    </source>
</evidence>
<dbReference type="PANTHER" id="PTHR14885:SF1">
    <property type="entry name" value="CILIA- AND FLAGELLA-ASSOCIATED PROTEIN 43"/>
    <property type="match status" value="1"/>
</dbReference>
<dbReference type="EMBL" id="JARAKH010000004">
    <property type="protein sequence ID" value="KAK8404326.1"/>
    <property type="molecule type" value="Genomic_DNA"/>
</dbReference>
<keyword evidence="3" id="KW-0963">Cytoplasm</keyword>
<feature type="compositionally biased region" description="Acidic residues" evidence="10">
    <location>
        <begin position="132"/>
        <end position="158"/>
    </location>
</feature>
<feature type="coiled-coil region" evidence="9">
    <location>
        <begin position="199"/>
        <end position="226"/>
    </location>
</feature>
<name>A0AAW0UWN6_SCYPA</name>
<feature type="region of interest" description="Disordered" evidence="10">
    <location>
        <begin position="397"/>
        <end position="423"/>
    </location>
</feature>
<evidence type="ECO:0000256" key="5">
    <source>
        <dbReference type="ARBA" id="ARBA00022737"/>
    </source>
</evidence>
<sequence>MVVVVPPTLDALESPRHPSQRSCPLQLEALLGENSALDHTQQLPVTEFTLNPRRLAALQDKLVTILREVEASKNMETLSNIAMKAGVWRKTLIPGEGKTPSNTTSRSLMGEGAVKGLLDLDKGDFKTPAREEVEEVQDGEGEEEEEEEEEDGEPVLGEDEYRRLLYPQGELTCRGRVGKQLILLTFLTRRLRESFNKRFDNVHQRKEKVIEEIKRLTRKRIQLKITSEEPWDEEYQPSPSSAVPRPSLPPSQSQGLETPSEGDIVEFLSGARQGTGKQGSKDEAHALLEAQRSQREWTWAEARAWREWRAAQEEEVRQRRAHLTTLVLQLERITPTITSLLQEFDGQVMALVDSRVATDEALMLYQVVTSSLHRRLVHQDQLQDTLRGLQQQQAQVEEKVQQATTEESNTRREEGRARTRQERLQEQLKEEEVVLRRALINLPIDQYNHLLALYSYSSLNSPSRNRTVSPATPEKLSAAGRGSARPSRPPSSTSHSDDLRSVEESMPEGLAGGIRTWRLFLRHRRRRQELLEELDDAAGKRASATAHLQAMDARRTQLLKEAKQLEEAIGHTTEELRQVDEDAEMVLVLRGRQVKVDLLAMTQNLRPDFIHSCLVRNEELRRLENMAERCVESEGKEGAEGEGEEAETLRTLREQLQLEVELARQDLHHINTFKVGRDVIAAAAAEGGEQKDPSHMYASLQRLQQLQGQRAESAAVASSKVEREVRRSRRRVNHLQKHVDELAREIDDLQAQVTQAQPEVHLAKQETRLRRVMACNDLSAQVRQRHSTILDLQAELDTLRLRTFPMLSRPAPPPTL</sequence>
<protein>
    <recommendedName>
        <fullName evidence="13">DUF4201 domain-containing protein</fullName>
    </recommendedName>
</protein>
<evidence type="ECO:0000256" key="7">
    <source>
        <dbReference type="ARBA" id="ARBA00023212"/>
    </source>
</evidence>
<evidence type="ECO:0000256" key="4">
    <source>
        <dbReference type="ARBA" id="ARBA00022574"/>
    </source>
</evidence>
<comment type="subcellular location">
    <subcellularLocation>
        <location evidence="1">Cell projection</location>
        <location evidence="1">Cilium</location>
    </subcellularLocation>
    <subcellularLocation>
        <location evidence="2">Cytoplasm</location>
        <location evidence="2">Cytoskeleton</location>
    </subcellularLocation>
</comment>
<gene>
    <name evidence="11" type="ORF">O3P69_007561</name>
</gene>
<dbReference type="Proteomes" id="UP001487740">
    <property type="component" value="Unassembled WGS sequence"/>
</dbReference>
<dbReference type="AlphaFoldDB" id="A0AAW0UWN6"/>
<keyword evidence="7" id="KW-0206">Cytoskeleton</keyword>